<evidence type="ECO:0000313" key="7">
    <source>
        <dbReference type="EMBL" id="EZH71338.1"/>
    </source>
</evidence>
<dbReference type="eggNOG" id="COG1595">
    <property type="taxonomic scope" value="Bacteria"/>
</dbReference>
<dbReference type="InterPro" id="IPR007627">
    <property type="entry name" value="RNA_pol_sigma70_r2"/>
</dbReference>
<dbReference type="CDD" id="cd06171">
    <property type="entry name" value="Sigma70_r4"/>
    <property type="match status" value="1"/>
</dbReference>
<reference evidence="7 8" key="1">
    <citation type="submission" date="2014-04" db="EMBL/GenBank/DDBJ databases">
        <title>Aquimarina sp. 22II-S11-z7 Genome Sequencing.</title>
        <authorList>
            <person name="Lai Q."/>
        </authorList>
    </citation>
    <scope>NUCLEOTIDE SEQUENCE [LARGE SCALE GENOMIC DNA]</scope>
    <source>
        <strain evidence="7 8">22II-S11-z7</strain>
    </source>
</reference>
<keyword evidence="4" id="KW-0804">Transcription</keyword>
<dbReference type="InterPro" id="IPR013324">
    <property type="entry name" value="RNA_pol_sigma_r3/r4-like"/>
</dbReference>
<dbReference type="PANTHER" id="PTHR43133:SF46">
    <property type="entry name" value="RNA POLYMERASE SIGMA-70 FACTOR ECF SUBFAMILY"/>
    <property type="match status" value="1"/>
</dbReference>
<dbReference type="EMBL" id="AQRA01000019">
    <property type="protein sequence ID" value="EZH71338.1"/>
    <property type="molecule type" value="Genomic_DNA"/>
</dbReference>
<dbReference type="AlphaFoldDB" id="A0A023BNQ5"/>
<protein>
    <submittedName>
        <fullName evidence="7">RNA polymerase sigma-70 factor</fullName>
    </submittedName>
</protein>
<dbReference type="Pfam" id="PF04542">
    <property type="entry name" value="Sigma70_r2"/>
    <property type="match status" value="1"/>
</dbReference>
<dbReference type="InterPro" id="IPR036388">
    <property type="entry name" value="WH-like_DNA-bd_sf"/>
</dbReference>
<name>A0A023BNQ5_9FLAO</name>
<keyword evidence="2" id="KW-0805">Transcription regulation</keyword>
<feature type="domain" description="RNA polymerase sigma-70 region 2" evidence="5">
    <location>
        <begin position="18"/>
        <end position="79"/>
    </location>
</feature>
<comment type="similarity">
    <text evidence="1">Belongs to the sigma-70 factor family. ECF subfamily.</text>
</comment>
<gene>
    <name evidence="7" type="ORF">ATO12_08085</name>
</gene>
<dbReference type="InterPro" id="IPR013249">
    <property type="entry name" value="RNA_pol_sigma70_r4_t2"/>
</dbReference>
<dbReference type="InterPro" id="IPR039425">
    <property type="entry name" value="RNA_pol_sigma-70-like"/>
</dbReference>
<dbReference type="Gene3D" id="1.10.1740.10">
    <property type="match status" value="1"/>
</dbReference>
<dbReference type="OrthoDB" id="659855at2"/>
<feature type="domain" description="RNA polymerase sigma factor 70 region 4 type 2" evidence="6">
    <location>
        <begin position="113"/>
        <end position="164"/>
    </location>
</feature>
<evidence type="ECO:0000259" key="6">
    <source>
        <dbReference type="Pfam" id="PF08281"/>
    </source>
</evidence>
<evidence type="ECO:0000259" key="5">
    <source>
        <dbReference type="Pfam" id="PF04542"/>
    </source>
</evidence>
<dbReference type="GO" id="GO:0003677">
    <property type="term" value="F:DNA binding"/>
    <property type="evidence" value="ECO:0007669"/>
    <property type="project" value="InterPro"/>
</dbReference>
<dbReference type="GO" id="GO:0016987">
    <property type="term" value="F:sigma factor activity"/>
    <property type="evidence" value="ECO:0007669"/>
    <property type="project" value="UniProtKB-KW"/>
</dbReference>
<evidence type="ECO:0000256" key="3">
    <source>
        <dbReference type="ARBA" id="ARBA00023082"/>
    </source>
</evidence>
<organism evidence="7 8">
    <name type="scientific">Aquimarina atlantica</name>
    <dbReference type="NCBI Taxonomy" id="1317122"/>
    <lineage>
        <taxon>Bacteria</taxon>
        <taxon>Pseudomonadati</taxon>
        <taxon>Bacteroidota</taxon>
        <taxon>Flavobacteriia</taxon>
        <taxon>Flavobacteriales</taxon>
        <taxon>Flavobacteriaceae</taxon>
        <taxon>Aquimarina</taxon>
    </lineage>
</organism>
<dbReference type="InterPro" id="IPR014284">
    <property type="entry name" value="RNA_pol_sigma-70_dom"/>
</dbReference>
<dbReference type="SUPFAM" id="SSF88659">
    <property type="entry name" value="Sigma3 and sigma4 domains of RNA polymerase sigma factors"/>
    <property type="match status" value="1"/>
</dbReference>
<dbReference type="NCBIfam" id="TIGR02937">
    <property type="entry name" value="sigma70-ECF"/>
    <property type="match status" value="1"/>
</dbReference>
<keyword evidence="3" id="KW-0731">Sigma factor</keyword>
<evidence type="ECO:0000256" key="1">
    <source>
        <dbReference type="ARBA" id="ARBA00010641"/>
    </source>
</evidence>
<accession>A0A023BNQ5</accession>
<dbReference type="InterPro" id="IPR013325">
    <property type="entry name" value="RNA_pol_sigma_r2"/>
</dbReference>
<dbReference type="Gene3D" id="1.10.10.10">
    <property type="entry name" value="Winged helix-like DNA-binding domain superfamily/Winged helix DNA-binding domain"/>
    <property type="match status" value="1"/>
</dbReference>
<sequence>MSEKQKSVCDEKNFRMIFDNHSEVILNFIYYKCGDMKQAEDITQDAFVKLWKNCKKVLFSKAKSFLMKVAQNAFFNELNHEKVILKYNQQSFSSIQYDYSPEFLMEEKEFMVKLQRSISELPPKQREVFLLSRKDKKTYKEIAEIIGLTQKAVERRMHLALLELREKLGRTV</sequence>
<proteinExistence type="inferred from homology"/>
<dbReference type="Pfam" id="PF08281">
    <property type="entry name" value="Sigma70_r4_2"/>
    <property type="match status" value="1"/>
</dbReference>
<dbReference type="SUPFAM" id="SSF88946">
    <property type="entry name" value="Sigma2 domain of RNA polymerase sigma factors"/>
    <property type="match status" value="1"/>
</dbReference>
<dbReference type="STRING" id="1317122.ATO12_08085"/>
<dbReference type="PANTHER" id="PTHR43133">
    <property type="entry name" value="RNA POLYMERASE ECF-TYPE SIGMA FACTO"/>
    <property type="match status" value="1"/>
</dbReference>
<dbReference type="GO" id="GO:0006352">
    <property type="term" value="P:DNA-templated transcription initiation"/>
    <property type="evidence" value="ECO:0007669"/>
    <property type="project" value="InterPro"/>
</dbReference>
<dbReference type="RefSeq" id="WP_034247539.1">
    <property type="nucleotide sequence ID" value="NZ_AQRA01000019.1"/>
</dbReference>
<dbReference type="Proteomes" id="UP000023541">
    <property type="component" value="Unassembled WGS sequence"/>
</dbReference>
<keyword evidence="8" id="KW-1185">Reference proteome</keyword>
<comment type="caution">
    <text evidence="7">The sequence shown here is derived from an EMBL/GenBank/DDBJ whole genome shotgun (WGS) entry which is preliminary data.</text>
</comment>
<evidence type="ECO:0000313" key="8">
    <source>
        <dbReference type="Proteomes" id="UP000023541"/>
    </source>
</evidence>
<evidence type="ECO:0000256" key="4">
    <source>
        <dbReference type="ARBA" id="ARBA00023163"/>
    </source>
</evidence>
<evidence type="ECO:0000256" key="2">
    <source>
        <dbReference type="ARBA" id="ARBA00023015"/>
    </source>
</evidence>